<dbReference type="EMBL" id="GL629735">
    <property type="protein sequence ID" value="EFX05971.1"/>
    <property type="molecule type" value="Genomic_DNA"/>
</dbReference>
<dbReference type="RefSeq" id="XP_014175453.1">
    <property type="nucleotide sequence ID" value="XM_014319978.1"/>
</dbReference>
<comment type="cofactor">
    <cofactor evidence="1">
        <name>Fe(2+)</name>
        <dbReference type="ChEBI" id="CHEBI:29033"/>
    </cofactor>
</comment>
<gene>
    <name evidence="9" type="ORF">CMQ_4040</name>
</gene>
<evidence type="ECO:0000313" key="10">
    <source>
        <dbReference type="Proteomes" id="UP000007796"/>
    </source>
</evidence>
<evidence type="ECO:0000256" key="4">
    <source>
        <dbReference type="ARBA" id="ARBA00023004"/>
    </source>
</evidence>
<dbReference type="PANTHER" id="PTHR39479:SF2">
    <property type="entry name" value="2-OXOADIPATE DIOXYGENASE_DECARBOXYLASE"/>
    <property type="match status" value="1"/>
</dbReference>
<dbReference type="STRING" id="655863.F0X9K9"/>
<dbReference type="SMART" id="SM01150">
    <property type="entry name" value="DUF1338"/>
    <property type="match status" value="1"/>
</dbReference>
<evidence type="ECO:0000256" key="3">
    <source>
        <dbReference type="ARBA" id="ARBA00023002"/>
    </source>
</evidence>
<proteinExistence type="inferred from homology"/>
<evidence type="ECO:0000256" key="2">
    <source>
        <dbReference type="ARBA" id="ARBA00022964"/>
    </source>
</evidence>
<dbReference type="Proteomes" id="UP000007796">
    <property type="component" value="Unassembled WGS sequence"/>
</dbReference>
<dbReference type="eggNOG" id="ENOG502QV4Z">
    <property type="taxonomic scope" value="Eukaryota"/>
</dbReference>
<keyword evidence="4" id="KW-0408">Iron</keyword>
<dbReference type="GO" id="GO:0051213">
    <property type="term" value="F:dioxygenase activity"/>
    <property type="evidence" value="ECO:0007669"/>
    <property type="project" value="UniProtKB-KW"/>
</dbReference>
<evidence type="ECO:0000256" key="6">
    <source>
        <dbReference type="ARBA" id="ARBA00035023"/>
    </source>
</evidence>
<name>F0X9K9_GROCL</name>
<dbReference type="EC" id="1.13.11.93" evidence="6"/>
<evidence type="ECO:0000256" key="8">
    <source>
        <dbReference type="ARBA" id="ARBA00035045"/>
    </source>
</evidence>
<keyword evidence="10" id="KW-1185">Reference proteome</keyword>
<dbReference type="InterPro" id="IPR009770">
    <property type="entry name" value="HGLS"/>
</dbReference>
<evidence type="ECO:0000313" key="9">
    <source>
        <dbReference type="EMBL" id="EFX05971.1"/>
    </source>
</evidence>
<dbReference type="Pfam" id="PF07063">
    <property type="entry name" value="HGLS"/>
    <property type="match status" value="1"/>
</dbReference>
<evidence type="ECO:0000256" key="5">
    <source>
        <dbReference type="ARBA" id="ARBA00035013"/>
    </source>
</evidence>
<evidence type="ECO:0000256" key="1">
    <source>
        <dbReference type="ARBA" id="ARBA00001954"/>
    </source>
</evidence>
<dbReference type="OrthoDB" id="8300246at2759"/>
<organism evidence="10">
    <name type="scientific">Grosmannia clavigera (strain kw1407 / UAMH 11150)</name>
    <name type="common">Blue stain fungus</name>
    <name type="synonym">Graphiocladiella clavigera</name>
    <dbReference type="NCBI Taxonomy" id="655863"/>
    <lineage>
        <taxon>Eukaryota</taxon>
        <taxon>Fungi</taxon>
        <taxon>Dikarya</taxon>
        <taxon>Ascomycota</taxon>
        <taxon>Pezizomycotina</taxon>
        <taxon>Sordariomycetes</taxon>
        <taxon>Sordariomycetidae</taxon>
        <taxon>Ophiostomatales</taxon>
        <taxon>Ophiostomataceae</taxon>
        <taxon>Leptographium</taxon>
    </lineage>
</organism>
<accession>F0X9K9</accession>
<evidence type="ECO:0000256" key="7">
    <source>
        <dbReference type="ARBA" id="ARBA00035034"/>
    </source>
</evidence>
<dbReference type="PANTHER" id="PTHR39479">
    <property type="match status" value="1"/>
</dbReference>
<protein>
    <recommendedName>
        <fullName evidence="7">2-oxoadipate dioxygenase/decarboxylase</fullName>
        <ecNumber evidence="6">1.13.11.93</ecNumber>
    </recommendedName>
    <alternativeName>
        <fullName evidence="8">2-hydroxyglutarate synthase</fullName>
    </alternativeName>
</protein>
<dbReference type="Gene3D" id="3.10.180.80">
    <property type="entry name" value="Uncharacterised protein PF07063, DUF1338"/>
    <property type="match status" value="1"/>
</dbReference>
<dbReference type="HOGENOM" id="CLU_026640_0_0_1"/>
<dbReference type="InParanoid" id="F0X9K9"/>
<dbReference type="CDD" id="cd16348">
    <property type="entry name" value="VOC_YdcJ_like"/>
    <property type="match status" value="1"/>
</dbReference>
<reference evidence="9 10" key="1">
    <citation type="journal article" date="2011" name="Proc. Natl. Acad. Sci. U.S.A.">
        <title>Genome and transcriptome analyses of the mountain pine beetle-fungal symbiont Grosmannia clavigera, a lodgepole pine pathogen.</title>
        <authorList>
            <person name="DiGuistini S."/>
            <person name="Wang Y."/>
            <person name="Liao N.Y."/>
            <person name="Taylor G."/>
            <person name="Tanguay P."/>
            <person name="Feau N."/>
            <person name="Henrissat B."/>
            <person name="Chan S.K."/>
            <person name="Hesse-Orce U."/>
            <person name="Alamouti S.M."/>
            <person name="Tsui C.K.M."/>
            <person name="Docking R.T."/>
            <person name="Levasseur A."/>
            <person name="Haridas S."/>
            <person name="Robertson G."/>
            <person name="Birol I."/>
            <person name="Holt R.A."/>
            <person name="Marra M.A."/>
            <person name="Hamelin R.C."/>
            <person name="Hirst M."/>
            <person name="Jones S.J.M."/>
            <person name="Bohlmann J."/>
            <person name="Breuil C."/>
        </authorList>
    </citation>
    <scope>NUCLEOTIDE SEQUENCE [LARGE SCALE GENOMIC DNA]</scope>
    <source>
        <strain evidence="10">kw1407 / UAMH 11150</strain>
    </source>
</reference>
<dbReference type="AlphaFoldDB" id="F0X9K9"/>
<dbReference type="InterPro" id="IPR047869">
    <property type="entry name" value="YdcJ_bac-like"/>
</dbReference>
<keyword evidence="2" id="KW-0223">Dioxygenase</keyword>
<keyword evidence="3" id="KW-0560">Oxidoreductase</keyword>
<comment type="similarity">
    <text evidence="5">Belongs to the 2-oxoadipate dioxygenase/decarboxylase family.</text>
</comment>
<dbReference type="GeneID" id="25977208"/>
<sequence>MASVAAADRTVSPTELRHSFSLAMSKIYQDEVPLYSDLLRLVFSVNATVLSTQPLISEKMQATNQLDRLHYERHGAIRLGTAEELALMARFFALMGMEPVGYYDLAQPPANLPIHATCFCCLDLESLLLNPFRMFVSLLRPELISSPTLRSKALSILSRRKIFSSRALELMVSAESRGGLLESQAEEFVHEGLKPFRWSGKATVSQEEYRELQEESPLLADIVGFPGPHINHLTPRTLDIDAVQRGMEENHIPMKDLIEGPPARKCDILLRQTSFQALEEKVYFPVVHTANGDTVDMVLGSHTARFGEIEQRGAALTAKGRQLYDSCVTKAWMQNVTAADTQAYGQIFEPIPDSWEELRTQKLAYFRYYPVVGATKSASDGGRTIENLVQQGKVAYEPLTYEEFLPLSAAGIFQSNLKRKGSSGSEDSASTVDDGGIETLQMALGKAIIDEFGTYKKLQDESLTICGELFGASSI</sequence>